<dbReference type="GO" id="GO:0003917">
    <property type="term" value="F:DNA topoisomerase type I (single strand cut, ATP-independent) activity"/>
    <property type="evidence" value="ECO:0007669"/>
    <property type="project" value="UniProtKB-EC"/>
</dbReference>
<dbReference type="Pfam" id="PF01751">
    <property type="entry name" value="Toprim"/>
    <property type="match status" value="1"/>
</dbReference>
<dbReference type="PROSITE" id="PS00396">
    <property type="entry name" value="TOPO_IA_1"/>
    <property type="match status" value="1"/>
</dbReference>
<dbReference type="OrthoDB" id="9803554at2"/>
<dbReference type="EC" id="5.6.2.1" evidence="3"/>
<dbReference type="Gene3D" id="3.40.50.140">
    <property type="match status" value="1"/>
</dbReference>
<evidence type="ECO:0000256" key="1">
    <source>
        <dbReference type="ARBA" id="ARBA00000213"/>
    </source>
</evidence>
<evidence type="ECO:0000256" key="3">
    <source>
        <dbReference type="ARBA" id="ARBA00012891"/>
    </source>
</evidence>
<dbReference type="InterPro" id="IPR034144">
    <property type="entry name" value="TOPRIM_TopoIII"/>
</dbReference>
<dbReference type="GO" id="GO:0003677">
    <property type="term" value="F:DNA binding"/>
    <property type="evidence" value="ECO:0007669"/>
    <property type="project" value="UniProtKB-KW"/>
</dbReference>
<reference evidence="12 13" key="1">
    <citation type="submission" date="2018-03" db="EMBL/GenBank/DDBJ databases">
        <title>Genomic Encyclopedia of Type Strains, Phase III (KMG-III): the genomes of soil and plant-associated and newly described type strains.</title>
        <authorList>
            <person name="Whitman W."/>
        </authorList>
    </citation>
    <scope>NUCLEOTIDE SEQUENCE [LARGE SCALE GENOMIC DNA]</scope>
    <source>
        <strain evidence="12 13">CGMCC 1.07653</strain>
    </source>
</reference>
<evidence type="ECO:0000313" key="13">
    <source>
        <dbReference type="Proteomes" id="UP000242310"/>
    </source>
</evidence>
<dbReference type="Gene3D" id="1.10.290.10">
    <property type="entry name" value="Topoisomerase I, domain 4"/>
    <property type="match status" value="1"/>
</dbReference>
<organism evidence="12 13">
    <name type="scientific">Salsuginibacillus halophilus</name>
    <dbReference type="NCBI Taxonomy" id="517424"/>
    <lineage>
        <taxon>Bacteria</taxon>
        <taxon>Bacillati</taxon>
        <taxon>Bacillota</taxon>
        <taxon>Bacilli</taxon>
        <taxon>Bacillales</taxon>
        <taxon>Bacillaceae</taxon>
        <taxon>Salsuginibacillus</taxon>
    </lineage>
</organism>
<dbReference type="InterPro" id="IPR000380">
    <property type="entry name" value="Topo_IA"/>
</dbReference>
<evidence type="ECO:0000256" key="7">
    <source>
        <dbReference type="ARBA" id="ARBA00030003"/>
    </source>
</evidence>
<dbReference type="InterPro" id="IPR023405">
    <property type="entry name" value="Topo_IA_core_domain"/>
</dbReference>
<dbReference type="Proteomes" id="UP000242310">
    <property type="component" value="Unassembled WGS sequence"/>
</dbReference>
<accession>A0A2P8HI03</accession>
<dbReference type="InterPro" id="IPR003602">
    <property type="entry name" value="Topo_IA_DNA-bd_dom"/>
</dbReference>
<evidence type="ECO:0000256" key="9">
    <source>
        <dbReference type="ARBA" id="ARBA00032235"/>
    </source>
</evidence>
<dbReference type="InterPro" id="IPR013826">
    <property type="entry name" value="Topo_IA_cen_sub3"/>
</dbReference>
<proteinExistence type="inferred from homology"/>
<dbReference type="Gene3D" id="2.70.20.10">
    <property type="entry name" value="Topoisomerase I, domain 3"/>
    <property type="match status" value="1"/>
</dbReference>
<comment type="caution">
    <text evidence="12">The sequence shown here is derived from an EMBL/GenBank/DDBJ whole genome shotgun (WGS) entry which is preliminary data.</text>
</comment>
<dbReference type="PROSITE" id="PS52039">
    <property type="entry name" value="TOPO_IA_2"/>
    <property type="match status" value="1"/>
</dbReference>
<dbReference type="SMART" id="SM00437">
    <property type="entry name" value="TOP1Ac"/>
    <property type="match status" value="1"/>
</dbReference>
<dbReference type="AlphaFoldDB" id="A0A2P8HI03"/>
<dbReference type="GO" id="GO:0006281">
    <property type="term" value="P:DNA repair"/>
    <property type="evidence" value="ECO:0007669"/>
    <property type="project" value="TreeGrafter"/>
</dbReference>
<dbReference type="GO" id="GO:0043597">
    <property type="term" value="C:cytoplasmic replication fork"/>
    <property type="evidence" value="ECO:0007669"/>
    <property type="project" value="TreeGrafter"/>
</dbReference>
<dbReference type="SMART" id="SM00493">
    <property type="entry name" value="TOPRIM"/>
    <property type="match status" value="1"/>
</dbReference>
<dbReference type="Gene3D" id="1.10.460.10">
    <property type="entry name" value="Topoisomerase I, domain 2"/>
    <property type="match status" value="1"/>
</dbReference>
<dbReference type="InterPro" id="IPR013497">
    <property type="entry name" value="Topo_IA_cen"/>
</dbReference>
<evidence type="ECO:0000256" key="5">
    <source>
        <dbReference type="ARBA" id="ARBA00023125"/>
    </source>
</evidence>
<gene>
    <name evidence="12" type="ORF">B0H94_106103</name>
</gene>
<dbReference type="RefSeq" id="WP_106588521.1">
    <property type="nucleotide sequence ID" value="NZ_PYAV01000006.1"/>
</dbReference>
<dbReference type="PANTHER" id="PTHR11390:SF21">
    <property type="entry name" value="DNA TOPOISOMERASE 3-ALPHA"/>
    <property type="match status" value="1"/>
</dbReference>
<name>A0A2P8HI03_9BACI</name>
<dbReference type="SMART" id="SM00436">
    <property type="entry name" value="TOP1Bc"/>
    <property type="match status" value="1"/>
</dbReference>
<dbReference type="GO" id="GO:0006310">
    <property type="term" value="P:DNA recombination"/>
    <property type="evidence" value="ECO:0007669"/>
    <property type="project" value="TreeGrafter"/>
</dbReference>
<dbReference type="SUPFAM" id="SSF56712">
    <property type="entry name" value="Prokaryotic type I DNA topoisomerase"/>
    <property type="match status" value="1"/>
</dbReference>
<evidence type="ECO:0000259" key="11">
    <source>
        <dbReference type="PROSITE" id="PS52039"/>
    </source>
</evidence>
<keyword evidence="6 12" id="KW-0413">Isomerase</keyword>
<keyword evidence="4" id="KW-0799">Topoisomerase</keyword>
<comment type="similarity">
    <text evidence="2">Belongs to the type IA topoisomerase family.</text>
</comment>
<dbReference type="CDD" id="cd00186">
    <property type="entry name" value="TOP1Ac"/>
    <property type="match status" value="1"/>
</dbReference>
<evidence type="ECO:0000256" key="10">
    <source>
        <dbReference type="ARBA" id="ARBA00032877"/>
    </source>
</evidence>
<keyword evidence="5" id="KW-0238">DNA-binding</keyword>
<evidence type="ECO:0000256" key="4">
    <source>
        <dbReference type="ARBA" id="ARBA00023029"/>
    </source>
</evidence>
<dbReference type="InterPro" id="IPR013825">
    <property type="entry name" value="Topo_IA_cen_sub2"/>
</dbReference>
<dbReference type="InterPro" id="IPR023406">
    <property type="entry name" value="Topo_IA_AS"/>
</dbReference>
<dbReference type="PANTHER" id="PTHR11390">
    <property type="entry name" value="PROKARYOTIC DNA TOPOISOMERASE"/>
    <property type="match status" value="1"/>
</dbReference>
<dbReference type="CDD" id="cd03362">
    <property type="entry name" value="TOPRIM_TopoIA_TopoIII"/>
    <property type="match status" value="1"/>
</dbReference>
<dbReference type="PRINTS" id="PR00417">
    <property type="entry name" value="PRTPISMRASEI"/>
</dbReference>
<dbReference type="Pfam" id="PF13342">
    <property type="entry name" value="Toprim_Crpt"/>
    <property type="match status" value="1"/>
</dbReference>
<dbReference type="Pfam" id="PF01131">
    <property type="entry name" value="Topoisom_bac"/>
    <property type="match status" value="1"/>
</dbReference>
<dbReference type="InterPro" id="IPR025589">
    <property type="entry name" value="Toprim_C_rpt"/>
</dbReference>
<dbReference type="InterPro" id="IPR006171">
    <property type="entry name" value="TOPRIM_dom"/>
</dbReference>
<comment type="catalytic activity">
    <reaction evidence="1">
        <text>ATP-independent breakage of single-stranded DNA, followed by passage and rejoining.</text>
        <dbReference type="EC" id="5.6.2.1"/>
    </reaction>
</comment>
<evidence type="ECO:0000256" key="2">
    <source>
        <dbReference type="ARBA" id="ARBA00009446"/>
    </source>
</evidence>
<dbReference type="GO" id="GO:0006265">
    <property type="term" value="P:DNA topological change"/>
    <property type="evidence" value="ECO:0007669"/>
    <property type="project" value="InterPro"/>
</dbReference>
<dbReference type="InterPro" id="IPR013824">
    <property type="entry name" value="Topo_IA_cen_sub1"/>
</dbReference>
<sequence length="689" mass="76551">MTTVLLCEKKIQAEAIAKAFPTRKTSEGIDIKPCEAFPSGALIVWASGHLLELEEPEGYDAAYKTWKLGTLPILPERFRSKVSKFGMKQYRNVKPALQKASHIVIACDPGREGAAIGYSIVAFTGQAKKPVSYLWTQSLTPKAVQEAASKLRSKEETYPLYQAAHARAVSDWLVGINLTRAYSLLINQQASSRQGVFSVGRVQTPLLSLIAALEQEIRDFQKEPYWECRATFQYGNEVIEGKWTNGETHRILEQHKADNLAVYVKDRPAVIEDRSTSAKTYQPPQFYHLSSLLAAANERLKMPTKVTERALQSLYESGFVSYPRTDSRHVTPAEAATFPKVIKALGELPSYAELVPEAKEKPGKRYIDASKVSDHYAIIPTEQVPDPAKLKNDEVKVYDLIARSLLAAHYPVQKVEYEKLISVVDERFRFLTEGQRELQTGWRHVIPASKQDDDVIPDLQTQKGTVINAEVDEKETKPPKRYTQGSLRRAMEKHHLGTEATRSGIIDTLEKRGYITFEKNQAAATAKGELLINCLGSGSILTDVETTQKWEEYLTKVGAGERSADPFVNQTRHLVTQLVQEAKAASGSWNVASYETKAEEAETVGTCPSCGGVLKDKKAKKKTFIGCSGYRQGCLFSLPRTVAGKKLTDQQVQTLLTKGKTNTLKGFKGKKGKFSAALQLTSEGKITFI</sequence>
<protein>
    <recommendedName>
        <fullName evidence="3">DNA topoisomerase</fullName>
        <ecNumber evidence="3">5.6.2.1</ecNumber>
    </recommendedName>
    <alternativeName>
        <fullName evidence="10">Omega-protein</fullName>
    </alternativeName>
    <alternativeName>
        <fullName evidence="9">Relaxing enzyme</fullName>
    </alternativeName>
    <alternativeName>
        <fullName evidence="7">Swivelase</fullName>
    </alternativeName>
    <alternativeName>
        <fullName evidence="8">Untwisting enzyme</fullName>
    </alternativeName>
</protein>
<evidence type="ECO:0000256" key="8">
    <source>
        <dbReference type="ARBA" id="ARBA00031985"/>
    </source>
</evidence>
<feature type="domain" description="Topo IA-type catalytic" evidence="11">
    <location>
        <begin position="157"/>
        <end position="579"/>
    </location>
</feature>
<dbReference type="InterPro" id="IPR003601">
    <property type="entry name" value="Topo_IA_2"/>
</dbReference>
<evidence type="ECO:0000313" key="12">
    <source>
        <dbReference type="EMBL" id="PSL45848.1"/>
    </source>
</evidence>
<keyword evidence="13" id="KW-1185">Reference proteome</keyword>
<dbReference type="EMBL" id="PYAV01000006">
    <property type="protein sequence ID" value="PSL45848.1"/>
    <property type="molecule type" value="Genomic_DNA"/>
</dbReference>
<evidence type="ECO:0000256" key="6">
    <source>
        <dbReference type="ARBA" id="ARBA00023235"/>
    </source>
</evidence>